<dbReference type="Proteomes" id="UP000289216">
    <property type="component" value="Unassembled WGS sequence"/>
</dbReference>
<feature type="transmembrane region" description="Helical" evidence="1">
    <location>
        <begin position="892"/>
        <end position="919"/>
    </location>
</feature>
<keyword evidence="1" id="KW-0472">Membrane</keyword>
<dbReference type="SUPFAM" id="SSF82866">
    <property type="entry name" value="Multidrug efflux transporter AcrB transmembrane domain"/>
    <property type="match status" value="2"/>
</dbReference>
<dbReference type="PANTHER" id="PTHR32063">
    <property type="match status" value="1"/>
</dbReference>
<feature type="transmembrane region" description="Helical" evidence="1">
    <location>
        <begin position="971"/>
        <end position="994"/>
    </location>
</feature>
<name>A0A4Q2KW22_9FUSO</name>
<dbReference type="EMBL" id="SBAP01000018">
    <property type="protein sequence ID" value="RXZ69139.1"/>
    <property type="molecule type" value="Genomic_DNA"/>
</dbReference>
<dbReference type="RefSeq" id="WP_129491343.1">
    <property type="nucleotide sequence ID" value="NZ_SBAP01000018.1"/>
</dbReference>
<dbReference type="GO" id="GO:0005886">
    <property type="term" value="C:plasma membrane"/>
    <property type="evidence" value="ECO:0007669"/>
    <property type="project" value="TreeGrafter"/>
</dbReference>
<gene>
    <name evidence="2" type="ORF">EPT53_07530</name>
</gene>
<dbReference type="InterPro" id="IPR027463">
    <property type="entry name" value="AcrB_DN_DC_subdom"/>
</dbReference>
<feature type="transmembrane region" description="Helical" evidence="1">
    <location>
        <begin position="331"/>
        <end position="350"/>
    </location>
</feature>
<dbReference type="Gene3D" id="3.30.70.1320">
    <property type="entry name" value="Multidrug efflux transporter AcrB pore domain like"/>
    <property type="match status" value="1"/>
</dbReference>
<feature type="transmembrane region" description="Helical" evidence="1">
    <location>
        <begin position="429"/>
        <end position="450"/>
    </location>
</feature>
<feature type="transmembrane region" description="Helical" evidence="1">
    <location>
        <begin position="836"/>
        <end position="855"/>
    </location>
</feature>
<keyword evidence="1" id="KW-0812">Transmembrane</keyword>
<dbReference type="PANTHER" id="PTHR32063:SF0">
    <property type="entry name" value="SWARMING MOTILITY PROTEIN SWRC"/>
    <property type="match status" value="1"/>
</dbReference>
<accession>A0A4Q2KW22</accession>
<dbReference type="Gene3D" id="1.20.1640.10">
    <property type="entry name" value="Multidrug efflux transporter AcrB transmembrane domain"/>
    <property type="match status" value="2"/>
</dbReference>
<dbReference type="SUPFAM" id="SSF82714">
    <property type="entry name" value="Multidrug efflux transporter AcrB TolC docking domain, DN and DC subdomains"/>
    <property type="match status" value="2"/>
</dbReference>
<feature type="transmembrane region" description="Helical" evidence="1">
    <location>
        <begin position="357"/>
        <end position="374"/>
    </location>
</feature>
<dbReference type="PRINTS" id="PR00702">
    <property type="entry name" value="ACRIFLAVINRP"/>
</dbReference>
<proteinExistence type="predicted"/>
<keyword evidence="1" id="KW-1133">Transmembrane helix</keyword>
<dbReference type="SUPFAM" id="SSF82693">
    <property type="entry name" value="Multidrug efflux transporter AcrB pore domain, PN1, PN2, PC1 and PC2 subdomains"/>
    <property type="match status" value="3"/>
</dbReference>
<feature type="transmembrane region" description="Helical" evidence="1">
    <location>
        <begin position="940"/>
        <end position="959"/>
    </location>
</feature>
<organism evidence="2 3">
    <name type="scientific">Fusobacterium necrophorum</name>
    <dbReference type="NCBI Taxonomy" id="859"/>
    <lineage>
        <taxon>Bacteria</taxon>
        <taxon>Fusobacteriati</taxon>
        <taxon>Fusobacteriota</taxon>
        <taxon>Fusobacteriia</taxon>
        <taxon>Fusobacteriales</taxon>
        <taxon>Fusobacteriaceae</taxon>
        <taxon>Fusobacterium</taxon>
    </lineage>
</organism>
<evidence type="ECO:0000313" key="2">
    <source>
        <dbReference type="EMBL" id="RXZ69139.1"/>
    </source>
</evidence>
<comment type="caution">
    <text evidence="2">The sequence shown here is derived from an EMBL/GenBank/DDBJ whole genome shotgun (WGS) entry which is preliminary data.</text>
</comment>
<evidence type="ECO:0000256" key="1">
    <source>
        <dbReference type="SAM" id="Phobius"/>
    </source>
</evidence>
<dbReference type="Pfam" id="PF00873">
    <property type="entry name" value="ACR_tran"/>
    <property type="match status" value="1"/>
</dbReference>
<evidence type="ECO:0000313" key="3">
    <source>
        <dbReference type="Proteomes" id="UP000289216"/>
    </source>
</evidence>
<sequence length="1016" mass="111716">MTLAGLSIRRPVATSMMVISVIFIGIITMLSMRTELLPNMEIPTVTIRSSWSGAVAEDVETQITKKIEAILPNVEGIDKIESTSSYGSSSIVVKFNFGVDADQKVTEIQREVSKILNSLPADATNPVAKKIQAGVGTLSMVVMMSAPNKSELTTFVDEYLKPKFESLPGAAQVDVYGNPEKQLQIQVDSEKLAAYNLSPVELYSLISSSNTILPIGTLRTGTKQLVVRYMGEMKSIEDFENMIINSNGNVLRLKDVAKVVLTREDASNMGYISGEEAITILLQKSTDGSTVDLIEKAKVALQELESIMPKGTKYNIIMDTSIDIKSSISGVSFNAIQGLILATIVLFLFLRNVRATFLITLALPISVIFTFAFLKATGTTLNLISLMGLSIGVGMLTDNSVVVIDNIYRHITDLHSPVIEASENGSTEVSASIFASALTTMLVFIPILFIPGFAREIFRDMAYAIIFSNVAALIVALTLIPMLASKLMSNEIRISSDGKIFHKIREKYLKLIRYALFHRKLTIFITLGVFAFSIFISGFLKFNFMPKQDQGRYSITAELPNGLDLEKSDKIAKQIEAFVKEEPNTKTYFIIVGSNSVNVNVDIGKKDTRSTSVFDIIEKMRPLVSKIPDTRVSLKEDFGMGSIRRDVEFQIKGANLDEIKALGALVQAEVSKNPKVRDVKSSLDPGSQEARLILNRDKIRSYGINPVVIAQNLSYYILGGNRGNTTTIKTGTENIDVLVRLPKEQRQDVNQLKNLNIKIGENKFIKVGDVADIVYGEGSLSIEKKDRIYSVTISANDNGLGTRGLQQAFVKAFQKFNRLDAISYAWGGQSENMNAAMSQLSLALMIAIFLIYALIAAQFESFLLPFVVIGSIPLALIGVFLGLFILGQAMNMMTMIGIILLAGIVVNNAIVLIDFIQLMRIRGMSREQAIIEAGSTRLRPILMTTATTVLGMIPMALGFGEGSEIYRGMSLAVIFGLSISTLLTLVVIPILYSLMDDFILFGKHFFSHFKFFRKAK</sequence>
<dbReference type="Gene3D" id="3.30.70.1440">
    <property type="entry name" value="Multidrug efflux transporter AcrB pore domain"/>
    <property type="match status" value="1"/>
</dbReference>
<reference evidence="2 3" key="1">
    <citation type="submission" date="2019-01" db="EMBL/GenBank/DDBJ databases">
        <title>Fusobacterium necrophorum Isolated From the Uterus of Dairy Cows.</title>
        <authorList>
            <person name="Francis A.M."/>
        </authorList>
    </citation>
    <scope>NUCLEOTIDE SEQUENCE [LARGE SCALE GENOMIC DNA]</scope>
    <source>
        <strain evidence="2 3">KG35</strain>
    </source>
</reference>
<dbReference type="Gene3D" id="3.30.70.1430">
    <property type="entry name" value="Multidrug efflux transporter AcrB pore domain"/>
    <property type="match status" value="2"/>
</dbReference>
<feature type="transmembrane region" description="Helical" evidence="1">
    <location>
        <begin position="862"/>
        <end position="886"/>
    </location>
</feature>
<feature type="transmembrane region" description="Helical" evidence="1">
    <location>
        <begin position="462"/>
        <end position="484"/>
    </location>
</feature>
<feature type="transmembrane region" description="Helical" evidence="1">
    <location>
        <begin position="12"/>
        <end position="32"/>
    </location>
</feature>
<dbReference type="GO" id="GO:0042910">
    <property type="term" value="F:xenobiotic transmembrane transporter activity"/>
    <property type="evidence" value="ECO:0007669"/>
    <property type="project" value="TreeGrafter"/>
</dbReference>
<dbReference type="InterPro" id="IPR001036">
    <property type="entry name" value="Acrflvin-R"/>
</dbReference>
<protein>
    <submittedName>
        <fullName evidence="2">Efflux RND transporter permease subunit</fullName>
    </submittedName>
</protein>
<feature type="transmembrane region" description="Helical" evidence="1">
    <location>
        <begin position="521"/>
        <end position="540"/>
    </location>
</feature>
<dbReference type="Gene3D" id="3.30.2090.10">
    <property type="entry name" value="Multidrug efflux transporter AcrB TolC docking domain, DN and DC subdomains"/>
    <property type="match status" value="2"/>
</dbReference>
<dbReference type="AlphaFoldDB" id="A0A4Q2KW22"/>